<proteinExistence type="predicted"/>
<evidence type="ECO:0000313" key="2">
    <source>
        <dbReference type="Proteomes" id="UP000683925"/>
    </source>
</evidence>
<comment type="caution">
    <text evidence="1">The sequence shown here is derived from an EMBL/GenBank/DDBJ whole genome shotgun (WGS) entry which is preliminary data.</text>
</comment>
<name>A0A8S1UPD2_PAROT</name>
<evidence type="ECO:0000313" key="1">
    <source>
        <dbReference type="EMBL" id="CAD8167038.1"/>
    </source>
</evidence>
<gene>
    <name evidence="1" type="ORF">POCTA_138.1.T0490166</name>
</gene>
<dbReference type="AlphaFoldDB" id="A0A8S1UPD2"/>
<protein>
    <submittedName>
        <fullName evidence="1">Uncharacterized protein</fullName>
    </submittedName>
</protein>
<sequence length="121" mass="14090">MFKAQQIKSKLNIFFIMIEQSKQKRSYTKIPPSKKRALIHKVFQNGLQIKQVCMSMKIKAAQQLQLKYATAKTIILLYRIKVVRKKLIFSSNKRCLILPLDNKKNNVMIVSLIAGKLQNQK</sequence>
<organism evidence="1 2">
    <name type="scientific">Paramecium octaurelia</name>
    <dbReference type="NCBI Taxonomy" id="43137"/>
    <lineage>
        <taxon>Eukaryota</taxon>
        <taxon>Sar</taxon>
        <taxon>Alveolata</taxon>
        <taxon>Ciliophora</taxon>
        <taxon>Intramacronucleata</taxon>
        <taxon>Oligohymenophorea</taxon>
        <taxon>Peniculida</taxon>
        <taxon>Parameciidae</taxon>
        <taxon>Paramecium</taxon>
    </lineage>
</organism>
<dbReference type="OMA" id="HKVFQNG"/>
<dbReference type="OrthoDB" id="294374at2759"/>
<accession>A0A8S1UPD2</accession>
<reference evidence="1" key="1">
    <citation type="submission" date="2021-01" db="EMBL/GenBank/DDBJ databases">
        <authorList>
            <consortium name="Genoscope - CEA"/>
            <person name="William W."/>
        </authorList>
    </citation>
    <scope>NUCLEOTIDE SEQUENCE</scope>
</reference>
<dbReference type="Proteomes" id="UP000683925">
    <property type="component" value="Unassembled WGS sequence"/>
</dbReference>
<dbReference type="EMBL" id="CAJJDP010000049">
    <property type="protein sequence ID" value="CAD8167038.1"/>
    <property type="molecule type" value="Genomic_DNA"/>
</dbReference>
<keyword evidence="2" id="KW-1185">Reference proteome</keyword>